<dbReference type="InterPro" id="IPR002073">
    <property type="entry name" value="PDEase_catalytic_dom"/>
</dbReference>
<evidence type="ECO:0000256" key="7">
    <source>
        <dbReference type="PIRSR" id="PIRSR623088-3"/>
    </source>
</evidence>
<dbReference type="SUPFAM" id="SSF109604">
    <property type="entry name" value="HD-domain/PDEase-like"/>
    <property type="match status" value="1"/>
</dbReference>
<dbReference type="SUPFAM" id="SSF81324">
    <property type="entry name" value="Voltage-gated potassium channels"/>
    <property type="match status" value="1"/>
</dbReference>
<dbReference type="InterPro" id="IPR023088">
    <property type="entry name" value="PDEase"/>
</dbReference>
<dbReference type="EMBL" id="JAKCXM010000001">
    <property type="protein sequence ID" value="KAJ0410401.1"/>
    <property type="molecule type" value="Genomic_DNA"/>
</dbReference>
<dbReference type="GO" id="GO:0046872">
    <property type="term" value="F:metal ion binding"/>
    <property type="evidence" value="ECO:0007669"/>
    <property type="project" value="UniProtKB-KW"/>
</dbReference>
<feature type="transmembrane region" description="Helical" evidence="8">
    <location>
        <begin position="87"/>
        <end position="107"/>
    </location>
</feature>
<dbReference type="PANTHER" id="PTHR11347">
    <property type="entry name" value="CYCLIC NUCLEOTIDE PHOSPHODIESTERASE"/>
    <property type="match status" value="1"/>
</dbReference>
<dbReference type="InterPro" id="IPR027359">
    <property type="entry name" value="Volt_channel_dom_sf"/>
</dbReference>
<keyword evidence="5 8" id="KW-1133">Transmembrane helix</keyword>
<reference evidence="10" key="1">
    <citation type="submission" date="2021-12" db="EMBL/GenBank/DDBJ databases">
        <title>Prjna785345.</title>
        <authorList>
            <person name="Rujirawat T."/>
            <person name="Krajaejun T."/>
        </authorList>
    </citation>
    <scope>NUCLEOTIDE SEQUENCE</scope>
    <source>
        <strain evidence="10">Pi057C3</strain>
    </source>
</reference>
<dbReference type="GO" id="GO:0016020">
    <property type="term" value="C:membrane"/>
    <property type="evidence" value="ECO:0007669"/>
    <property type="project" value="UniProtKB-SubCell"/>
</dbReference>
<dbReference type="Pfam" id="PF00520">
    <property type="entry name" value="Ion_trans"/>
    <property type="match status" value="1"/>
</dbReference>
<dbReference type="GO" id="GO:0004114">
    <property type="term" value="F:3',5'-cyclic-nucleotide phosphodiesterase activity"/>
    <property type="evidence" value="ECO:0007669"/>
    <property type="project" value="InterPro"/>
</dbReference>
<keyword evidence="6 8" id="KW-0472">Membrane</keyword>
<evidence type="ECO:0000256" key="6">
    <source>
        <dbReference type="ARBA" id="ARBA00023136"/>
    </source>
</evidence>
<keyword evidence="11" id="KW-1185">Reference proteome</keyword>
<dbReference type="InterPro" id="IPR036971">
    <property type="entry name" value="PDEase_catalytic_dom_sf"/>
</dbReference>
<dbReference type="GO" id="GO:0007165">
    <property type="term" value="P:signal transduction"/>
    <property type="evidence" value="ECO:0007669"/>
    <property type="project" value="InterPro"/>
</dbReference>
<dbReference type="Gene3D" id="1.20.120.350">
    <property type="entry name" value="Voltage-gated potassium channels. Chain C"/>
    <property type="match status" value="1"/>
</dbReference>
<evidence type="ECO:0000259" key="9">
    <source>
        <dbReference type="PROSITE" id="PS51845"/>
    </source>
</evidence>
<dbReference type="PROSITE" id="PS51845">
    <property type="entry name" value="PDEASE_I_2"/>
    <property type="match status" value="1"/>
</dbReference>
<keyword evidence="4" id="KW-0378">Hydrolase</keyword>
<evidence type="ECO:0000256" key="8">
    <source>
        <dbReference type="SAM" id="Phobius"/>
    </source>
</evidence>
<protein>
    <recommendedName>
        <fullName evidence="9">PDEase domain-containing protein</fullName>
    </recommendedName>
</protein>
<organism evidence="10 11">
    <name type="scientific">Pythium insidiosum</name>
    <name type="common">Pythiosis disease agent</name>
    <dbReference type="NCBI Taxonomy" id="114742"/>
    <lineage>
        <taxon>Eukaryota</taxon>
        <taxon>Sar</taxon>
        <taxon>Stramenopiles</taxon>
        <taxon>Oomycota</taxon>
        <taxon>Peronosporomycetes</taxon>
        <taxon>Pythiales</taxon>
        <taxon>Pythiaceae</taxon>
        <taxon>Pythium</taxon>
    </lineage>
</organism>
<evidence type="ECO:0000256" key="4">
    <source>
        <dbReference type="ARBA" id="ARBA00022801"/>
    </source>
</evidence>
<dbReference type="Proteomes" id="UP001209570">
    <property type="component" value="Unassembled WGS sequence"/>
</dbReference>
<name>A0AAD5LRD5_PYTIN</name>
<dbReference type="InterPro" id="IPR005821">
    <property type="entry name" value="Ion_trans_dom"/>
</dbReference>
<dbReference type="Gene3D" id="1.10.1300.10">
    <property type="entry name" value="3'5'-cyclic nucleotide phosphodiesterase, catalytic domain"/>
    <property type="match status" value="1"/>
</dbReference>
<evidence type="ECO:0000313" key="11">
    <source>
        <dbReference type="Proteomes" id="UP001209570"/>
    </source>
</evidence>
<keyword evidence="2 8" id="KW-0812">Transmembrane</keyword>
<proteinExistence type="predicted"/>
<feature type="binding site" evidence="7">
    <location>
        <position position="339"/>
    </location>
    <ligand>
        <name>Zn(2+)</name>
        <dbReference type="ChEBI" id="CHEBI:29105"/>
        <label>1</label>
    </ligand>
</feature>
<evidence type="ECO:0000256" key="5">
    <source>
        <dbReference type="ARBA" id="ARBA00022989"/>
    </source>
</evidence>
<sequence length="448" mass="50691">MANLRPRHRFRIAVGEFLRKLYVELFFVIIVLLYGVFVLIQIAVDEATLADYKQIIDVTDITFGSMLLIEILLNVFAYGFEYLKNGWSLFDAIVIVVSFALSILAASGSSSRWLINVLRLRVVLRILRVLVVFERLKQRSQTMKLAHRHAITSPVEQVLRLLNELRFHPALKSSTRNDIDYAIDVIKNNRLYNVEVVAGGDVDDDTQQWLRGEILKVNDDDLVLTTDTADNAISPSAIGGRPSNSGIGANGTTMAFKRGTTMKELLPALDPASEAELQADFKYAREMIIQMVLATDMARHFEDVALFKANILPAPGEELAIKSLADKKLLLKMILHTSDVSNPAKERETMLRWTERVVEEFFLQGDMEKQLSLAVSPFMDRDTIVLKKMQVGFADFIVAPLFSVWAQIISDVQQVAYKTLLSNREFWFGLTDEFKPHNIKDAHRKIGS</sequence>
<evidence type="ECO:0000256" key="2">
    <source>
        <dbReference type="ARBA" id="ARBA00022692"/>
    </source>
</evidence>
<feature type="domain" description="PDEase" evidence="9">
    <location>
        <begin position="269"/>
        <end position="434"/>
    </location>
</feature>
<dbReference type="AlphaFoldDB" id="A0AAD5LRD5"/>
<evidence type="ECO:0000256" key="3">
    <source>
        <dbReference type="ARBA" id="ARBA00022723"/>
    </source>
</evidence>
<evidence type="ECO:0000256" key="1">
    <source>
        <dbReference type="ARBA" id="ARBA00004141"/>
    </source>
</evidence>
<evidence type="ECO:0000313" key="10">
    <source>
        <dbReference type="EMBL" id="KAJ0410401.1"/>
    </source>
</evidence>
<gene>
    <name evidence="10" type="ORF">P43SY_002733</name>
</gene>
<keyword evidence="3 7" id="KW-0479">Metal-binding</keyword>
<comment type="subcellular location">
    <subcellularLocation>
        <location evidence="1">Membrane</location>
        <topology evidence="1">Multi-pass membrane protein</topology>
    </subcellularLocation>
</comment>
<feature type="transmembrane region" description="Helical" evidence="8">
    <location>
        <begin position="21"/>
        <end position="43"/>
    </location>
</feature>
<comment type="caution">
    <text evidence="10">The sequence shown here is derived from an EMBL/GenBank/DDBJ whole genome shotgun (WGS) entry which is preliminary data.</text>
</comment>
<dbReference type="PRINTS" id="PR00387">
    <property type="entry name" value="PDIESTERASE1"/>
</dbReference>
<accession>A0AAD5LRD5</accession>
<dbReference type="Pfam" id="PF00233">
    <property type="entry name" value="PDEase_I"/>
    <property type="match status" value="1"/>
</dbReference>
<dbReference type="GO" id="GO:0005216">
    <property type="term" value="F:monoatomic ion channel activity"/>
    <property type="evidence" value="ECO:0007669"/>
    <property type="project" value="InterPro"/>
</dbReference>
<feature type="transmembrane region" description="Helical" evidence="8">
    <location>
        <begin position="63"/>
        <end position="80"/>
    </location>
</feature>